<dbReference type="GO" id="GO:0009507">
    <property type="term" value="C:chloroplast"/>
    <property type="evidence" value="ECO:0007669"/>
    <property type="project" value="UniProtKB-SubCell"/>
</dbReference>
<dbReference type="InterPro" id="IPR050502">
    <property type="entry name" value="Euk_RNA-bind_prot"/>
</dbReference>
<comment type="subcellular location">
    <subcellularLocation>
        <location evidence="1">Plastid</location>
        <location evidence="1">Chloroplast</location>
    </subcellularLocation>
</comment>
<dbReference type="PANTHER" id="PTHR48025">
    <property type="entry name" value="OS02G0815200 PROTEIN"/>
    <property type="match status" value="1"/>
</dbReference>
<evidence type="ECO:0000313" key="10">
    <source>
        <dbReference type="EMBL" id="KMZ58175.1"/>
    </source>
</evidence>
<evidence type="ECO:0000256" key="7">
    <source>
        <dbReference type="ARBA" id="ARBA00023274"/>
    </source>
</evidence>
<comment type="caution">
    <text evidence="10">The sequence shown here is derived from an EMBL/GenBank/DDBJ whole genome shotgun (WGS) entry which is preliminary data.</text>
</comment>
<keyword evidence="3" id="KW-0934">Plastid</keyword>
<dbReference type="OMA" id="DQSPRVY"/>
<keyword evidence="6 8" id="KW-0694">RNA-binding</keyword>
<dbReference type="EMBL" id="LFYR01001977">
    <property type="protein sequence ID" value="KMZ58175.1"/>
    <property type="molecule type" value="Genomic_DNA"/>
</dbReference>
<dbReference type="InterPro" id="IPR000504">
    <property type="entry name" value="RRM_dom"/>
</dbReference>
<accession>A0A0K9NQE6</accession>
<dbReference type="STRING" id="29655.A0A0K9NQE6"/>
<dbReference type="GO" id="GO:0006397">
    <property type="term" value="P:mRNA processing"/>
    <property type="evidence" value="ECO:0007669"/>
    <property type="project" value="UniProtKB-KW"/>
</dbReference>
<dbReference type="OrthoDB" id="439808at2759"/>
<keyword evidence="11" id="KW-1185">Reference proteome</keyword>
<dbReference type="PANTHER" id="PTHR48025:SF3">
    <property type="entry name" value="31 KDA RIBONUCLEOPROTEIN, CHLOROPLASTIC-RELATED"/>
    <property type="match status" value="1"/>
</dbReference>
<dbReference type="Pfam" id="PF00076">
    <property type="entry name" value="RRM_1"/>
    <property type="match status" value="2"/>
</dbReference>
<evidence type="ECO:0000313" key="11">
    <source>
        <dbReference type="Proteomes" id="UP000036987"/>
    </source>
</evidence>
<dbReference type="AlphaFoldDB" id="A0A0K9NQE6"/>
<evidence type="ECO:0000256" key="2">
    <source>
        <dbReference type="ARBA" id="ARBA00022528"/>
    </source>
</evidence>
<evidence type="ECO:0000259" key="9">
    <source>
        <dbReference type="PROSITE" id="PS50102"/>
    </source>
</evidence>
<dbReference type="GO" id="GO:0045087">
    <property type="term" value="P:innate immune response"/>
    <property type="evidence" value="ECO:0007669"/>
    <property type="project" value="UniProtKB-ARBA"/>
</dbReference>
<reference evidence="11" key="1">
    <citation type="journal article" date="2016" name="Nature">
        <title>The genome of the seagrass Zostera marina reveals angiosperm adaptation to the sea.</title>
        <authorList>
            <person name="Olsen J.L."/>
            <person name="Rouze P."/>
            <person name="Verhelst B."/>
            <person name="Lin Y.-C."/>
            <person name="Bayer T."/>
            <person name="Collen J."/>
            <person name="Dattolo E."/>
            <person name="De Paoli E."/>
            <person name="Dittami S."/>
            <person name="Maumus F."/>
            <person name="Michel G."/>
            <person name="Kersting A."/>
            <person name="Lauritano C."/>
            <person name="Lohaus R."/>
            <person name="Toepel M."/>
            <person name="Tonon T."/>
            <person name="Vanneste K."/>
            <person name="Amirebrahimi M."/>
            <person name="Brakel J."/>
            <person name="Bostroem C."/>
            <person name="Chovatia M."/>
            <person name="Grimwood J."/>
            <person name="Jenkins J.W."/>
            <person name="Jueterbock A."/>
            <person name="Mraz A."/>
            <person name="Stam W.T."/>
            <person name="Tice H."/>
            <person name="Bornberg-Bauer E."/>
            <person name="Green P.J."/>
            <person name="Pearson G.A."/>
            <person name="Procaccini G."/>
            <person name="Duarte C.M."/>
            <person name="Schmutz J."/>
            <person name="Reusch T.B.H."/>
            <person name="Van de Peer Y."/>
        </authorList>
    </citation>
    <scope>NUCLEOTIDE SEQUENCE [LARGE SCALE GENOMIC DNA]</scope>
    <source>
        <strain evidence="11">cv. Finnish</strain>
    </source>
</reference>
<feature type="domain" description="RRM" evidence="9">
    <location>
        <begin position="114"/>
        <end position="192"/>
    </location>
</feature>
<dbReference type="Gene3D" id="3.30.70.330">
    <property type="match status" value="2"/>
</dbReference>
<dbReference type="FunFam" id="3.30.70.330:FF:000268">
    <property type="entry name" value="31 kDa ribonucleoprotein, chloroplastic"/>
    <property type="match status" value="1"/>
</dbReference>
<gene>
    <name evidence="10" type="ORF">ZOSMA_79G00160</name>
</gene>
<sequence length="294" mass="32841">MLTTTTMTTTAMAKGWCLSLTSHFSAVRIQHPNHHSPILHFSTSSRPLRTLHHSFRKKSSFHLPLVARVVDSGTEILEVLENDIVEDEEFQNVEIGVGSEVVAEDDYVEPPEEAKIFVGNLPFDLDSENLAKLFDKAGVVEIAEVIYNRETDQSRGFGFVTMSTVEEAEKAVDMFNRYDVDGRTLTVNKAAARGTRPVENQQRVLEPSFKIYIGNLPWQVDDARLGQLFSEHGKVVEARVVNDRESGRSRGFGFVTMSSRSEVDDAIAALDGQNVDGRSVRVNVAEERPRRGSF</sequence>
<keyword evidence="5" id="KW-0677">Repeat</keyword>
<dbReference type="GO" id="GO:1901259">
    <property type="term" value="P:chloroplast rRNA processing"/>
    <property type="evidence" value="ECO:0000318"/>
    <property type="project" value="GO_Central"/>
</dbReference>
<keyword evidence="2" id="KW-0150">Chloroplast</keyword>
<dbReference type="InterPro" id="IPR048289">
    <property type="entry name" value="RRM2_NsCP33-like"/>
</dbReference>
<dbReference type="CDD" id="cd21608">
    <property type="entry name" value="RRM2_NsCP33_like"/>
    <property type="match status" value="1"/>
</dbReference>
<dbReference type="GO" id="GO:1990904">
    <property type="term" value="C:ribonucleoprotein complex"/>
    <property type="evidence" value="ECO:0007669"/>
    <property type="project" value="UniProtKB-KW"/>
</dbReference>
<evidence type="ECO:0000256" key="1">
    <source>
        <dbReference type="ARBA" id="ARBA00004229"/>
    </source>
</evidence>
<name>A0A0K9NQE6_ZOSMR</name>
<dbReference type="SMART" id="SM00360">
    <property type="entry name" value="RRM"/>
    <property type="match status" value="2"/>
</dbReference>
<evidence type="ECO:0000256" key="4">
    <source>
        <dbReference type="ARBA" id="ARBA00022664"/>
    </source>
</evidence>
<dbReference type="InterPro" id="IPR012677">
    <property type="entry name" value="Nucleotide-bd_a/b_plait_sf"/>
</dbReference>
<dbReference type="InterPro" id="IPR035979">
    <property type="entry name" value="RBD_domain_sf"/>
</dbReference>
<evidence type="ECO:0000256" key="6">
    <source>
        <dbReference type="ARBA" id="ARBA00022884"/>
    </source>
</evidence>
<feature type="domain" description="RRM" evidence="9">
    <location>
        <begin position="209"/>
        <end position="287"/>
    </location>
</feature>
<proteinExistence type="predicted"/>
<keyword evidence="4" id="KW-0507">mRNA processing</keyword>
<evidence type="ECO:0000256" key="5">
    <source>
        <dbReference type="ARBA" id="ARBA00022737"/>
    </source>
</evidence>
<dbReference type="Proteomes" id="UP000036987">
    <property type="component" value="Unassembled WGS sequence"/>
</dbReference>
<dbReference type="GO" id="GO:0008266">
    <property type="term" value="F:poly(U) RNA binding"/>
    <property type="evidence" value="ECO:0007669"/>
    <property type="project" value="UniProtKB-ARBA"/>
</dbReference>
<keyword evidence="7 10" id="KW-0687">Ribonucleoprotein</keyword>
<evidence type="ECO:0000256" key="8">
    <source>
        <dbReference type="PROSITE-ProRule" id="PRU00176"/>
    </source>
</evidence>
<protein>
    <submittedName>
        <fullName evidence="10">28 kDa ribonucleoprotein, chloroplastic</fullName>
    </submittedName>
</protein>
<evidence type="ECO:0000256" key="3">
    <source>
        <dbReference type="ARBA" id="ARBA00022640"/>
    </source>
</evidence>
<dbReference type="PROSITE" id="PS50102">
    <property type="entry name" value="RRM"/>
    <property type="match status" value="2"/>
</dbReference>
<organism evidence="10 11">
    <name type="scientific">Zostera marina</name>
    <name type="common">Eelgrass</name>
    <dbReference type="NCBI Taxonomy" id="29655"/>
    <lineage>
        <taxon>Eukaryota</taxon>
        <taxon>Viridiplantae</taxon>
        <taxon>Streptophyta</taxon>
        <taxon>Embryophyta</taxon>
        <taxon>Tracheophyta</taxon>
        <taxon>Spermatophyta</taxon>
        <taxon>Magnoliopsida</taxon>
        <taxon>Liliopsida</taxon>
        <taxon>Zosteraceae</taxon>
        <taxon>Zostera</taxon>
    </lineage>
</organism>
<dbReference type="SUPFAM" id="SSF54928">
    <property type="entry name" value="RNA-binding domain, RBD"/>
    <property type="match status" value="2"/>
</dbReference>
<dbReference type="GO" id="GO:0003729">
    <property type="term" value="F:mRNA binding"/>
    <property type="evidence" value="ECO:0000318"/>
    <property type="project" value="GO_Central"/>
</dbReference>